<evidence type="ECO:0000256" key="1">
    <source>
        <dbReference type="SAM" id="Phobius"/>
    </source>
</evidence>
<protein>
    <submittedName>
        <fullName evidence="3">DUF3899 domain-containing protein</fullName>
    </submittedName>
</protein>
<comment type="caution">
    <text evidence="3">The sequence shown here is derived from an EMBL/GenBank/DDBJ whole genome shotgun (WGS) entry which is preliminary data.</text>
</comment>
<reference evidence="3" key="2">
    <citation type="journal article" date="2021" name="PeerJ">
        <title>Extensive microbial diversity within the chicken gut microbiome revealed by metagenomics and culture.</title>
        <authorList>
            <person name="Gilroy R."/>
            <person name="Ravi A."/>
            <person name="Getino M."/>
            <person name="Pursley I."/>
            <person name="Horton D.L."/>
            <person name="Alikhan N.F."/>
            <person name="Baker D."/>
            <person name="Gharbi K."/>
            <person name="Hall N."/>
            <person name="Watson M."/>
            <person name="Adriaenssens E.M."/>
            <person name="Foster-Nyarko E."/>
            <person name="Jarju S."/>
            <person name="Secka A."/>
            <person name="Antonio M."/>
            <person name="Oren A."/>
            <person name="Chaudhuri R.R."/>
            <person name="La Ragione R."/>
            <person name="Hildebrand F."/>
            <person name="Pallen M.J."/>
        </authorList>
    </citation>
    <scope>NUCLEOTIDE SEQUENCE</scope>
    <source>
        <strain evidence="3">13361</strain>
    </source>
</reference>
<gene>
    <name evidence="3" type="ORF">IAB74_06650</name>
</gene>
<feature type="transmembrane region" description="Helical" evidence="1">
    <location>
        <begin position="111"/>
        <end position="131"/>
    </location>
</feature>
<reference evidence="3" key="1">
    <citation type="submission" date="2020-10" db="EMBL/GenBank/DDBJ databases">
        <authorList>
            <person name="Gilroy R."/>
        </authorList>
    </citation>
    <scope>NUCLEOTIDE SEQUENCE</scope>
    <source>
        <strain evidence="3">13361</strain>
    </source>
</reference>
<dbReference type="EMBL" id="DVFK01000089">
    <property type="protein sequence ID" value="HIQ68169.1"/>
    <property type="molecule type" value="Genomic_DNA"/>
</dbReference>
<dbReference type="Pfam" id="PF13038">
    <property type="entry name" value="DUF3899"/>
    <property type="match status" value="1"/>
</dbReference>
<feature type="transmembrane region" description="Helical" evidence="1">
    <location>
        <begin position="41"/>
        <end position="63"/>
    </location>
</feature>
<sequence length="133" mass="15158">MRKSIGKAWVKCLVTAIIGLALAYAYVSPRWAYALTDQERYHVLCDAFSLPGIFMVLIGLMCLMGNLGALDTITYAFHHLLHTFIPATGRRKSYLEYVEDRRENRMKGYSFLFIVGGIFLAVGFVLLFLYYQA</sequence>
<organism evidence="3 4">
    <name type="scientific">Candidatus Faecousia excrementigallinarum</name>
    <dbReference type="NCBI Taxonomy" id="2840806"/>
    <lineage>
        <taxon>Bacteria</taxon>
        <taxon>Bacillati</taxon>
        <taxon>Bacillota</taxon>
        <taxon>Clostridia</taxon>
        <taxon>Eubacteriales</taxon>
        <taxon>Oscillospiraceae</taxon>
        <taxon>Faecousia</taxon>
    </lineage>
</organism>
<feature type="domain" description="DUF3899" evidence="2">
    <location>
        <begin position="50"/>
        <end position="128"/>
    </location>
</feature>
<accession>A0A9D0Z3A6</accession>
<proteinExistence type="predicted"/>
<evidence type="ECO:0000313" key="3">
    <source>
        <dbReference type="EMBL" id="HIQ68169.1"/>
    </source>
</evidence>
<dbReference type="InterPro" id="IPR025007">
    <property type="entry name" value="DUF3899"/>
</dbReference>
<keyword evidence="1" id="KW-0812">Transmembrane</keyword>
<name>A0A9D0Z3A6_9FIRM</name>
<keyword evidence="1" id="KW-1133">Transmembrane helix</keyword>
<dbReference type="AlphaFoldDB" id="A0A9D0Z3A6"/>
<evidence type="ECO:0000259" key="2">
    <source>
        <dbReference type="Pfam" id="PF13038"/>
    </source>
</evidence>
<dbReference type="Proteomes" id="UP000886796">
    <property type="component" value="Unassembled WGS sequence"/>
</dbReference>
<keyword evidence="1" id="KW-0472">Membrane</keyword>
<evidence type="ECO:0000313" key="4">
    <source>
        <dbReference type="Proteomes" id="UP000886796"/>
    </source>
</evidence>